<dbReference type="SFLD" id="SFLDS00003">
    <property type="entry name" value="Haloacid_Dehalogenase"/>
    <property type="match status" value="1"/>
</dbReference>
<reference evidence="1 2" key="1">
    <citation type="submission" date="2019-06" db="EMBL/GenBank/DDBJ databases">
        <title>Sorghum-associated microbial communities from plants grown in Nebraska, USA.</title>
        <authorList>
            <person name="Schachtman D."/>
        </authorList>
    </citation>
    <scope>NUCLEOTIDE SEQUENCE [LARGE SCALE GENOMIC DNA]</scope>
    <source>
        <strain evidence="1 2">1225</strain>
    </source>
</reference>
<dbReference type="NCBIfam" id="TIGR01509">
    <property type="entry name" value="HAD-SF-IA-v3"/>
    <property type="match status" value="1"/>
</dbReference>
<dbReference type="Gene3D" id="1.10.150.240">
    <property type="entry name" value="Putative phosphatase, domain 2"/>
    <property type="match status" value="1"/>
</dbReference>
<proteinExistence type="predicted"/>
<dbReference type="Pfam" id="PF00702">
    <property type="entry name" value="Hydrolase"/>
    <property type="match status" value="1"/>
</dbReference>
<evidence type="ECO:0000313" key="1">
    <source>
        <dbReference type="EMBL" id="TWF47746.1"/>
    </source>
</evidence>
<protein>
    <submittedName>
        <fullName evidence="1">HAD superfamily hydrolase (TIGR01509 family)</fullName>
    </submittedName>
</protein>
<dbReference type="PANTHER" id="PTHR18901:SF38">
    <property type="entry name" value="PSEUDOURIDINE-5'-PHOSPHATASE"/>
    <property type="match status" value="1"/>
</dbReference>
<dbReference type="SUPFAM" id="SSF56784">
    <property type="entry name" value="HAD-like"/>
    <property type="match status" value="1"/>
</dbReference>
<dbReference type="Proteomes" id="UP000320653">
    <property type="component" value="Unassembled WGS sequence"/>
</dbReference>
<dbReference type="AlphaFoldDB" id="A0A561QBJ7"/>
<dbReference type="GO" id="GO:0016787">
    <property type="term" value="F:hydrolase activity"/>
    <property type="evidence" value="ECO:0007669"/>
    <property type="project" value="UniProtKB-KW"/>
</dbReference>
<dbReference type="PANTHER" id="PTHR18901">
    <property type="entry name" value="2-DEOXYGLUCOSE-6-PHOSPHATE PHOSPHATASE 2"/>
    <property type="match status" value="1"/>
</dbReference>
<dbReference type="PRINTS" id="PR00413">
    <property type="entry name" value="HADHALOGNASE"/>
</dbReference>
<dbReference type="InterPro" id="IPR006439">
    <property type="entry name" value="HAD-SF_hydro_IA"/>
</dbReference>
<accession>A0A561QBJ7</accession>
<dbReference type="Gene3D" id="3.40.50.1000">
    <property type="entry name" value="HAD superfamily/HAD-like"/>
    <property type="match status" value="1"/>
</dbReference>
<gene>
    <name evidence="1" type="ORF">FHW37_11042</name>
</gene>
<dbReference type="OrthoDB" id="9800058at2"/>
<name>A0A561QBJ7_9HYPH</name>
<keyword evidence="1" id="KW-0378">Hydrolase</keyword>
<dbReference type="EMBL" id="VIWP01000010">
    <property type="protein sequence ID" value="TWF47746.1"/>
    <property type="molecule type" value="Genomic_DNA"/>
</dbReference>
<keyword evidence="2" id="KW-1185">Reference proteome</keyword>
<dbReference type="InterPro" id="IPR023198">
    <property type="entry name" value="PGP-like_dom2"/>
</dbReference>
<sequence>MTLQFTGVILDLDGLLLDTERLQFEVGPAVVTAFGYNLPATFFYSLVGVDRAECARLISLEVGAEIDEVELNKAWNAAMNDRMQDEIPLRPGVHAFLDALDEKKFPRAVATNSFTARAEWKLRHAGLLHRFNAVVGADLVSRAKPAPDVYIEAANRLGLHPSDCVALDDSDLGVRAALAAGMLKVIQVPDMVASRDLIAHHQASSLDEAQELLALAPSLRGSATLPIAARKISGEMM</sequence>
<dbReference type="SFLD" id="SFLDG01129">
    <property type="entry name" value="C1.5:_HAD__Beta-PGM__Phosphata"/>
    <property type="match status" value="1"/>
</dbReference>
<organism evidence="1 2">
    <name type="scientific">Neorhizobium alkalisoli</name>
    <dbReference type="NCBI Taxonomy" id="528178"/>
    <lineage>
        <taxon>Bacteria</taxon>
        <taxon>Pseudomonadati</taxon>
        <taxon>Pseudomonadota</taxon>
        <taxon>Alphaproteobacteria</taxon>
        <taxon>Hyphomicrobiales</taxon>
        <taxon>Rhizobiaceae</taxon>
        <taxon>Rhizobium/Agrobacterium group</taxon>
        <taxon>Neorhizobium</taxon>
    </lineage>
</organism>
<comment type="caution">
    <text evidence="1">The sequence shown here is derived from an EMBL/GenBank/DDBJ whole genome shotgun (WGS) entry which is preliminary data.</text>
</comment>
<dbReference type="RefSeq" id="WP_145641985.1">
    <property type="nucleotide sequence ID" value="NZ_VIWP01000010.1"/>
</dbReference>
<evidence type="ECO:0000313" key="2">
    <source>
        <dbReference type="Proteomes" id="UP000320653"/>
    </source>
</evidence>
<dbReference type="InterPro" id="IPR023214">
    <property type="entry name" value="HAD_sf"/>
</dbReference>
<dbReference type="InterPro" id="IPR036412">
    <property type="entry name" value="HAD-like_sf"/>
</dbReference>